<keyword evidence="3" id="KW-0808">Transferase</keyword>
<comment type="pathway">
    <text evidence="1">Secondary metabolite biosynthesis.</text>
</comment>
<dbReference type="Pfam" id="PF11991">
    <property type="entry name" value="Trp_DMAT"/>
    <property type="match status" value="1"/>
</dbReference>
<dbReference type="SFLD" id="SFLDS00036">
    <property type="entry name" value="Aromatic_Prenyltransferase"/>
    <property type="match status" value="1"/>
</dbReference>
<dbReference type="PANTHER" id="PTHR40627">
    <property type="entry name" value="INDOLE PRENYLTRANSFERASE TDIB-RELATED"/>
    <property type="match status" value="1"/>
</dbReference>
<dbReference type="GO" id="GO:0009820">
    <property type="term" value="P:alkaloid metabolic process"/>
    <property type="evidence" value="ECO:0007669"/>
    <property type="project" value="InterPro"/>
</dbReference>
<dbReference type="InterPro" id="IPR033964">
    <property type="entry name" value="ABBA"/>
</dbReference>
<dbReference type="PANTHER" id="PTHR40627:SF4">
    <property type="entry name" value="PRENYLTRANSFERASE ASQH1-RELATED"/>
    <property type="match status" value="1"/>
</dbReference>
<dbReference type="NCBIfam" id="TIGR03429">
    <property type="entry name" value="arom_pren_DMATS"/>
    <property type="match status" value="1"/>
</dbReference>
<proteinExistence type="inferred from homology"/>
<dbReference type="EMBL" id="JAAOZQ010000182">
    <property type="protein sequence ID" value="KAF7515376.1"/>
    <property type="molecule type" value="Genomic_DNA"/>
</dbReference>
<dbReference type="AlphaFoldDB" id="A0A9P5KXR1"/>
<protein>
    <recommendedName>
        <fullName evidence="6">Dimethylallyl tryptophan synthase</fullName>
    </recommendedName>
</protein>
<evidence type="ECO:0000313" key="4">
    <source>
        <dbReference type="EMBL" id="KAF7515376.1"/>
    </source>
</evidence>
<evidence type="ECO:0000256" key="3">
    <source>
        <dbReference type="ARBA" id="ARBA00022679"/>
    </source>
</evidence>
<comment type="similarity">
    <text evidence="2">Belongs to the tryptophan dimethylallyltransferase family.</text>
</comment>
<sequence length="369" mass="41518">QPEIEEASAHESDAELWNNEVGTMLDMMLELAGYPESSATIHSEFFRESVAPSLGQHPKGTGEPAHWKSFMTDDHTPVELSWCWSTALDTPTVRYSVEPIGRWAGQPADPTNTLASLRLFGDALQLSPEMDLYLHRHFEQSLTSPKSCSEEDVAQNPQSQSFMAFDLLEKTIVVKQYYLPAWRALAEKKTNFAVVEEAILNVPTLGNSLLSSFSVFTNYIESFPEEKRPVVEIAAIDCLDPLKSRIKVYVRSRSTTLQSVLDILTIGNKAPKSSDEEQSLRELWHSVFGLDQEQSDETPLSQKNHRTSGILYYFEFKSGAPIPKTKVYLPVRHYAQNDDQVARGLSGFLDRRGKKLATGPYLEGVQTLW</sequence>
<evidence type="ECO:0000313" key="5">
    <source>
        <dbReference type="Proteomes" id="UP000701341"/>
    </source>
</evidence>
<organism evidence="4 5">
    <name type="scientific">Penicillium crustosum</name>
    <name type="common">Blue mold fungus</name>
    <dbReference type="NCBI Taxonomy" id="36656"/>
    <lineage>
        <taxon>Eukaryota</taxon>
        <taxon>Fungi</taxon>
        <taxon>Dikarya</taxon>
        <taxon>Ascomycota</taxon>
        <taxon>Pezizomycotina</taxon>
        <taxon>Eurotiomycetes</taxon>
        <taxon>Eurotiomycetidae</taxon>
        <taxon>Eurotiales</taxon>
        <taxon>Aspergillaceae</taxon>
        <taxon>Penicillium</taxon>
    </lineage>
</organism>
<dbReference type="CDD" id="cd13929">
    <property type="entry name" value="PT-DMATS_CymD"/>
    <property type="match status" value="1"/>
</dbReference>
<gene>
    <name evidence="4" type="ORF">PCG10_003368</name>
</gene>
<evidence type="ECO:0000256" key="2">
    <source>
        <dbReference type="ARBA" id="ARBA00010209"/>
    </source>
</evidence>
<dbReference type="Proteomes" id="UP000701341">
    <property type="component" value="Unassembled WGS sequence"/>
</dbReference>
<feature type="non-terminal residue" evidence="4">
    <location>
        <position position="1"/>
    </location>
</feature>
<evidence type="ECO:0008006" key="6">
    <source>
        <dbReference type="Google" id="ProtNLM"/>
    </source>
</evidence>
<accession>A0A9P5KXR1</accession>
<name>A0A9P5KXR1_PENCR</name>
<dbReference type="GO" id="GO:0016765">
    <property type="term" value="F:transferase activity, transferring alkyl or aryl (other than methyl) groups"/>
    <property type="evidence" value="ECO:0007669"/>
    <property type="project" value="InterPro"/>
</dbReference>
<reference evidence="4" key="1">
    <citation type="submission" date="2020-02" db="EMBL/GenBank/DDBJ databases">
        <authorList>
            <person name="Lichtner F.J."/>
        </authorList>
    </citation>
    <scope>NUCLEOTIDE SEQUENCE</scope>
    <source>
        <strain evidence="4">G10</strain>
    </source>
</reference>
<comment type="caution">
    <text evidence="4">The sequence shown here is derived from an EMBL/GenBank/DDBJ whole genome shotgun (WGS) entry which is preliminary data.</text>
</comment>
<evidence type="ECO:0000256" key="1">
    <source>
        <dbReference type="ARBA" id="ARBA00005179"/>
    </source>
</evidence>
<keyword evidence="5" id="KW-1185">Reference proteome</keyword>
<dbReference type="InterPro" id="IPR017795">
    <property type="entry name" value="ABBA_NscD-like"/>
</dbReference>